<organism evidence="1 2">
    <name type="scientific">Motilibacter rhizosphaerae</name>
    <dbReference type="NCBI Taxonomy" id="598652"/>
    <lineage>
        <taxon>Bacteria</taxon>
        <taxon>Bacillati</taxon>
        <taxon>Actinomycetota</taxon>
        <taxon>Actinomycetes</taxon>
        <taxon>Motilibacterales</taxon>
        <taxon>Motilibacteraceae</taxon>
        <taxon>Motilibacter</taxon>
    </lineage>
</organism>
<comment type="caution">
    <text evidence="1">The sequence shown here is derived from an EMBL/GenBank/DDBJ whole genome shotgun (WGS) entry which is preliminary data.</text>
</comment>
<sequence length="574" mass="61435">MTLLATVWDARLGYDDTAAEARALARAAGWGTASVFVTPVGSRAAGTTASGERWVRVAPPAPPARPAAQQQKALADRLYVLDAERRELEAGGAGRADRRRLRLVAEGKALRRVMERAREQELPRADVLAGLDLVEAYADALEPEVAALGATALLASGPVALVVAARLGLPTAYVPGPLPQRVAEGARDEVLTVLERRWAGRATRVRDDLPAALHGLGVPAAPAPEEEEEEERRAEGVRLGIGPANFAGQGWAWAESVRRELGAQVDVVAVQRASFAFPADVTPTEDEWASLDWQREWLPRPLSWTHALSESLRPLLGLLNGSVISGDLAALRRAGVSVAVLCHGSEVRSPRAAGALYEHAPYGPEHADVARLQETSDRNVRLLGGVGGPVFVATPDLLDSVPFAEWLPIVVAEEDFAVAPPVLERAVPVVVHAPTNPRWKGTDAIEPVLLRLQDEGLLEYRRYGTLPPPEVPAALREADVLIDHVVLGNYATLSIQAMAAGRLVLGHVHARVRRRLPLPVPVLETTPDTVEQVLRAALADRAGSAALAAQGPAFARALHDGRVSARVLGRWLTR</sequence>
<accession>A0A4Q7NSU1</accession>
<reference evidence="1 2" key="1">
    <citation type="submission" date="2019-02" db="EMBL/GenBank/DDBJ databases">
        <title>Genomic Encyclopedia of Type Strains, Phase IV (KMG-IV): sequencing the most valuable type-strain genomes for metagenomic binning, comparative biology and taxonomic classification.</title>
        <authorList>
            <person name="Goeker M."/>
        </authorList>
    </citation>
    <scope>NUCLEOTIDE SEQUENCE [LARGE SCALE GENOMIC DNA]</scope>
    <source>
        <strain evidence="1 2">DSM 45622</strain>
    </source>
</reference>
<protein>
    <recommendedName>
        <fullName evidence="3">Glycosyltransferase involved in cell wall biosynthesis</fullName>
    </recommendedName>
</protein>
<dbReference type="OrthoDB" id="3318784at2"/>
<keyword evidence="2" id="KW-1185">Reference proteome</keyword>
<proteinExistence type="predicted"/>
<name>A0A4Q7NSU1_9ACTN</name>
<dbReference type="Proteomes" id="UP000293638">
    <property type="component" value="Unassembled WGS sequence"/>
</dbReference>
<dbReference type="RefSeq" id="WP_130492706.1">
    <property type="nucleotide sequence ID" value="NZ_SGXD01000002.1"/>
</dbReference>
<dbReference type="EMBL" id="SGXD01000002">
    <property type="protein sequence ID" value="RZS90216.1"/>
    <property type="molecule type" value="Genomic_DNA"/>
</dbReference>
<evidence type="ECO:0008006" key="3">
    <source>
        <dbReference type="Google" id="ProtNLM"/>
    </source>
</evidence>
<dbReference type="AlphaFoldDB" id="A0A4Q7NSU1"/>
<evidence type="ECO:0000313" key="2">
    <source>
        <dbReference type="Proteomes" id="UP000293638"/>
    </source>
</evidence>
<gene>
    <name evidence="1" type="ORF">EV189_2000</name>
</gene>
<evidence type="ECO:0000313" key="1">
    <source>
        <dbReference type="EMBL" id="RZS90216.1"/>
    </source>
</evidence>